<dbReference type="KEGG" id="som:SOMG_03722"/>
<evidence type="ECO:0000256" key="3">
    <source>
        <dbReference type="ARBA" id="ARBA00023015"/>
    </source>
</evidence>
<gene>
    <name evidence="6" type="primary">pmc3</name>
    <name evidence="6" type="ORF">SOMG_03722</name>
</gene>
<evidence type="ECO:0000313" key="7">
    <source>
        <dbReference type="Proteomes" id="UP001212411"/>
    </source>
</evidence>
<accession>A0AAE9WDF7</accession>
<dbReference type="AlphaFoldDB" id="A0AAE9WDF7"/>
<comment type="subcellular location">
    <subcellularLocation>
        <location evidence="1">Nucleus</location>
    </subcellularLocation>
</comment>
<name>A0AAE9WDF7_9SCHI</name>
<reference evidence="6 7" key="1">
    <citation type="journal article" date="2023" name="G3 (Bethesda)">
        <title>A high-quality reference genome for the fission yeast Schizosaccharomyces osmophilus.</title>
        <authorList>
            <person name="Jia G.S."/>
            <person name="Zhang W.C."/>
            <person name="Liang Y."/>
            <person name="Liu X.H."/>
            <person name="Rhind N."/>
            <person name="Pidoux A."/>
            <person name="Brysch-Herzberg M."/>
            <person name="Du L.L."/>
        </authorList>
    </citation>
    <scope>NUCLEOTIDE SEQUENCE [LARGE SCALE GENOMIC DNA]</scope>
    <source>
        <strain evidence="6 7">CBS 15793</strain>
    </source>
</reference>
<keyword evidence="4" id="KW-0804">Transcription</keyword>
<dbReference type="InterPro" id="IPR021627">
    <property type="entry name" value="Mediator_Med27"/>
</dbReference>
<sequence>MEHEKQKQALTDKLDTVNQLYRKLAELRTTCPTLLKLLHPEIGTSQKFQHKAQEAIASVEGFKSDLAYNQPLFRYVTESFANNQAQLLPTYPPQEKDINAVQTSKGELENKKVDKQEEPYQNPKVPEKLEVVLNSFENSISSSHSSVSDLKPDSFSLEVSTGLKFHVSLQSNADYKASCIFGKFEPIMFSINRYNHFEMPLFLLLPLLLDYSNLYLKPCQFCKKIISPINLELPFVRKYDSENSKHALLTFHYECALSK</sequence>
<evidence type="ECO:0000256" key="5">
    <source>
        <dbReference type="ARBA" id="ARBA00023242"/>
    </source>
</evidence>
<evidence type="ECO:0000313" key="6">
    <source>
        <dbReference type="EMBL" id="WBW73843.1"/>
    </source>
</evidence>
<dbReference type="EMBL" id="CP115612">
    <property type="protein sequence ID" value="WBW73843.1"/>
    <property type="molecule type" value="Genomic_DNA"/>
</dbReference>
<dbReference type="GeneID" id="80877200"/>
<evidence type="ECO:0000256" key="2">
    <source>
        <dbReference type="ARBA" id="ARBA00008048"/>
    </source>
</evidence>
<proteinExistence type="inferred from homology"/>
<keyword evidence="3" id="KW-0805">Transcription regulation</keyword>
<comment type="similarity">
    <text evidence="2">Belongs to the Mediator complex subunit 27 family.</text>
</comment>
<evidence type="ECO:0000256" key="1">
    <source>
        <dbReference type="ARBA" id="ARBA00004123"/>
    </source>
</evidence>
<protein>
    <submittedName>
        <fullName evidence="6">Mediator complex subunit Med27</fullName>
    </submittedName>
</protein>
<dbReference type="GO" id="GO:0016592">
    <property type="term" value="C:mediator complex"/>
    <property type="evidence" value="ECO:0007669"/>
    <property type="project" value="InterPro"/>
</dbReference>
<organism evidence="6 7">
    <name type="scientific">Schizosaccharomyces osmophilus</name>
    <dbReference type="NCBI Taxonomy" id="2545709"/>
    <lineage>
        <taxon>Eukaryota</taxon>
        <taxon>Fungi</taxon>
        <taxon>Dikarya</taxon>
        <taxon>Ascomycota</taxon>
        <taxon>Taphrinomycotina</taxon>
        <taxon>Schizosaccharomycetes</taxon>
        <taxon>Schizosaccharomycetales</taxon>
        <taxon>Schizosaccharomycetaceae</taxon>
        <taxon>Schizosaccharomyces</taxon>
    </lineage>
</organism>
<dbReference type="Proteomes" id="UP001212411">
    <property type="component" value="Chromosome 2"/>
</dbReference>
<keyword evidence="5" id="KW-0539">Nucleus</keyword>
<dbReference type="RefSeq" id="XP_056038086.1">
    <property type="nucleotide sequence ID" value="XM_056182511.1"/>
</dbReference>
<evidence type="ECO:0000256" key="4">
    <source>
        <dbReference type="ARBA" id="ARBA00023163"/>
    </source>
</evidence>
<keyword evidence="7" id="KW-1185">Reference proteome</keyword>
<dbReference type="Pfam" id="PF11571">
    <property type="entry name" value="Med27"/>
    <property type="match status" value="1"/>
</dbReference>